<evidence type="ECO:0008006" key="3">
    <source>
        <dbReference type="Google" id="ProtNLM"/>
    </source>
</evidence>
<dbReference type="InterPro" id="IPR014347">
    <property type="entry name" value="Tautomerase/MIF_sf"/>
</dbReference>
<accession>A0A4R5XT27</accession>
<dbReference type="Pfam" id="PF14552">
    <property type="entry name" value="Tautomerase_2"/>
    <property type="match status" value="1"/>
</dbReference>
<protein>
    <recommendedName>
        <fullName evidence="3">Tautomerase family protein</fullName>
    </recommendedName>
</protein>
<organism evidence="1 2">
    <name type="scientific">Arthrobacter nitrophenolicus</name>
    <dbReference type="NCBI Taxonomy" id="683150"/>
    <lineage>
        <taxon>Bacteria</taxon>
        <taxon>Bacillati</taxon>
        <taxon>Actinomycetota</taxon>
        <taxon>Actinomycetes</taxon>
        <taxon>Micrococcales</taxon>
        <taxon>Micrococcaceae</taxon>
        <taxon>Arthrobacter</taxon>
    </lineage>
</organism>
<evidence type="ECO:0000313" key="1">
    <source>
        <dbReference type="EMBL" id="TDL33947.1"/>
    </source>
</evidence>
<dbReference type="Proteomes" id="UP000294621">
    <property type="component" value="Unassembled WGS sequence"/>
</dbReference>
<evidence type="ECO:0000313" key="2">
    <source>
        <dbReference type="Proteomes" id="UP000294621"/>
    </source>
</evidence>
<name>A0A4R5XT27_9MICC</name>
<dbReference type="EMBL" id="SMZQ01000009">
    <property type="protein sequence ID" value="TDL33947.1"/>
    <property type="molecule type" value="Genomic_DNA"/>
</dbReference>
<dbReference type="PANTHER" id="PTHR38460">
    <property type="entry name" value="TAUTOMERASE YOLI-RELATED"/>
    <property type="match status" value="1"/>
</dbReference>
<gene>
    <name evidence="1" type="ORF">E2R57_15615</name>
</gene>
<dbReference type="InterPro" id="IPR037479">
    <property type="entry name" value="Tauto_MSAD"/>
</dbReference>
<dbReference type="AlphaFoldDB" id="A0A4R5XT27"/>
<dbReference type="Gene3D" id="3.30.429.10">
    <property type="entry name" value="Macrophage Migration Inhibitory Factor"/>
    <property type="match status" value="1"/>
</dbReference>
<comment type="caution">
    <text evidence="1">The sequence shown here is derived from an EMBL/GenBank/DDBJ whole genome shotgun (WGS) entry which is preliminary data.</text>
</comment>
<dbReference type="RefSeq" id="WP_133350577.1">
    <property type="nucleotide sequence ID" value="NZ_SMZQ01000009.1"/>
</dbReference>
<sequence>MPHARIDMHRALQPKMADISAAILRGMVTGFEMPEDDLFQIFRLHEPGELVYSPTFPNQQRDDIIFIELIAQNVYNDEQKQRTMAAIVDEVSALGIKRDNLLLVHVEVHGAAWYAPEPVPAQTTPIS</sequence>
<dbReference type="SUPFAM" id="SSF55331">
    <property type="entry name" value="Tautomerase/MIF"/>
    <property type="match status" value="1"/>
</dbReference>
<dbReference type="PANTHER" id="PTHR38460:SF1">
    <property type="entry name" value="TAUTOMERASE YOLI-RELATED"/>
    <property type="match status" value="1"/>
</dbReference>
<dbReference type="OrthoDB" id="9804765at2"/>
<proteinExistence type="predicted"/>
<reference evidence="1 2" key="1">
    <citation type="submission" date="2019-03" db="EMBL/GenBank/DDBJ databases">
        <title>Genome Sequencing and Assembly of Various Microbes Isolated from Partially Reclaimed Soil and Acid Mine Drainage (AMD) Site.</title>
        <authorList>
            <person name="Steinbock B."/>
            <person name="Bechtold R."/>
            <person name="Sevigny J.L."/>
            <person name="Thomas D."/>
            <person name="Cuthill L.R."/>
            <person name="Aveiro Johannsen E.J."/>
            <person name="Thomas K."/>
            <person name="Ghosh A."/>
        </authorList>
    </citation>
    <scope>NUCLEOTIDE SEQUENCE [LARGE SCALE GENOMIC DNA]</scope>
    <source>
        <strain evidence="1 2">S-A1</strain>
    </source>
</reference>